<dbReference type="SFLD" id="SFLDS00029">
    <property type="entry name" value="Radical_SAM"/>
    <property type="match status" value="1"/>
</dbReference>
<dbReference type="Pfam" id="PF04055">
    <property type="entry name" value="Radical_SAM"/>
    <property type="match status" value="1"/>
</dbReference>
<dbReference type="InterPro" id="IPR007197">
    <property type="entry name" value="rSAM"/>
</dbReference>
<organism evidence="6 7">
    <name type="scientific">Flavonifractor hominis</name>
    <dbReference type="NCBI Taxonomy" id="3133178"/>
    <lineage>
        <taxon>Bacteria</taxon>
        <taxon>Bacillati</taxon>
        <taxon>Bacillota</taxon>
        <taxon>Clostridia</taxon>
        <taxon>Eubacteriales</taxon>
        <taxon>Oscillospiraceae</taxon>
        <taxon>Flavonifractor</taxon>
    </lineage>
</organism>
<dbReference type="InterPro" id="IPR050377">
    <property type="entry name" value="Radical_SAM_PqqE_MftC-like"/>
</dbReference>
<keyword evidence="1" id="KW-0949">S-adenosyl-L-methionine</keyword>
<dbReference type="InterPro" id="IPR058240">
    <property type="entry name" value="rSAM_sf"/>
</dbReference>
<dbReference type="EMBL" id="JBBMFT010000002">
    <property type="protein sequence ID" value="MEQ2455835.1"/>
    <property type="molecule type" value="Genomic_DNA"/>
</dbReference>
<sequence length="378" mass="41490">MSETKPQPGQEIEPRWSAYMHEKGNHLGLPVSGTFELTPRCNFGCKMCYVHQTPEQITASGRRELTAGEWLEIGEQARQAGMVLLLLTGGEPLLYPGFMELLHALKGMGLLVSVNSNGLLAQGELLEQLHRDPPMRFNITLYGGSDATYERLCGRPVFHQVVDNIRALREAGIPIRLNASITPDNREDVEDIFRVGRELGLYVKSSTYMFPPVRVNGGAAGEAAHRFTAADAARYELLCREQTMTQEQLRAAVEAGGLPPDGADCTGGGEGEPLLCRAGRSSFWLTWDGRMIPCGMMNCPGHSVTELGFRRAWEAVRADTAAIRLPGACTGCPMRVQCASCAASCAAETGRSDQRPDYLCAMTRELIHLTREKYGKRE</sequence>
<dbReference type="PANTHER" id="PTHR11228">
    <property type="entry name" value="RADICAL SAM DOMAIN PROTEIN"/>
    <property type="match status" value="1"/>
</dbReference>
<evidence type="ECO:0000256" key="4">
    <source>
        <dbReference type="ARBA" id="ARBA00023014"/>
    </source>
</evidence>
<dbReference type="PROSITE" id="PS51918">
    <property type="entry name" value="RADICAL_SAM"/>
    <property type="match status" value="1"/>
</dbReference>
<accession>A0ABV1EMM7</accession>
<comment type="caution">
    <text evidence="6">The sequence shown here is derived from an EMBL/GenBank/DDBJ whole genome shotgun (WGS) entry which is preliminary data.</text>
</comment>
<dbReference type="PANTHER" id="PTHR11228:SF7">
    <property type="entry name" value="PQQA PEPTIDE CYCLASE"/>
    <property type="match status" value="1"/>
</dbReference>
<evidence type="ECO:0000313" key="6">
    <source>
        <dbReference type="EMBL" id="MEQ2455835.1"/>
    </source>
</evidence>
<dbReference type="Proteomes" id="UP001440599">
    <property type="component" value="Unassembled WGS sequence"/>
</dbReference>
<keyword evidence="2" id="KW-0479">Metal-binding</keyword>
<name>A0ABV1EMM7_9FIRM</name>
<dbReference type="InterPro" id="IPR006638">
    <property type="entry name" value="Elp3/MiaA/NifB-like_rSAM"/>
</dbReference>
<keyword evidence="4" id="KW-0411">Iron-sulfur</keyword>
<dbReference type="SFLD" id="SFLDG01067">
    <property type="entry name" value="SPASM/twitch_domain_containing"/>
    <property type="match status" value="1"/>
</dbReference>
<keyword evidence="3" id="KW-0408">Iron</keyword>
<dbReference type="CDD" id="cd01335">
    <property type="entry name" value="Radical_SAM"/>
    <property type="match status" value="1"/>
</dbReference>
<evidence type="ECO:0000256" key="2">
    <source>
        <dbReference type="ARBA" id="ARBA00022723"/>
    </source>
</evidence>
<keyword evidence="7" id="KW-1185">Reference proteome</keyword>
<feature type="domain" description="Radical SAM core" evidence="5">
    <location>
        <begin position="27"/>
        <end position="250"/>
    </location>
</feature>
<evidence type="ECO:0000256" key="1">
    <source>
        <dbReference type="ARBA" id="ARBA00022691"/>
    </source>
</evidence>
<dbReference type="SMART" id="SM00729">
    <property type="entry name" value="Elp3"/>
    <property type="match status" value="1"/>
</dbReference>
<dbReference type="RefSeq" id="WP_349139435.1">
    <property type="nucleotide sequence ID" value="NZ_JBBMFT010000002.1"/>
</dbReference>
<evidence type="ECO:0000313" key="7">
    <source>
        <dbReference type="Proteomes" id="UP001440599"/>
    </source>
</evidence>
<proteinExistence type="predicted"/>
<dbReference type="SUPFAM" id="SSF102114">
    <property type="entry name" value="Radical SAM enzymes"/>
    <property type="match status" value="1"/>
</dbReference>
<dbReference type="Gene3D" id="3.20.20.70">
    <property type="entry name" value="Aldolase class I"/>
    <property type="match status" value="1"/>
</dbReference>
<reference evidence="6 7" key="1">
    <citation type="submission" date="2024-03" db="EMBL/GenBank/DDBJ databases">
        <title>Human intestinal bacterial collection.</title>
        <authorList>
            <person name="Pauvert C."/>
            <person name="Hitch T.C.A."/>
            <person name="Clavel T."/>
        </authorList>
    </citation>
    <scope>NUCLEOTIDE SEQUENCE [LARGE SCALE GENOMIC DNA]</scope>
    <source>
        <strain evidence="6 7">CLA-AP-H34</strain>
    </source>
</reference>
<evidence type="ECO:0000259" key="5">
    <source>
        <dbReference type="PROSITE" id="PS51918"/>
    </source>
</evidence>
<dbReference type="InterPro" id="IPR013785">
    <property type="entry name" value="Aldolase_TIM"/>
</dbReference>
<gene>
    <name evidence="6" type="ORF">WMO45_04815</name>
</gene>
<evidence type="ECO:0000256" key="3">
    <source>
        <dbReference type="ARBA" id="ARBA00023004"/>
    </source>
</evidence>
<protein>
    <submittedName>
        <fullName evidence="6">Radical SAM protein</fullName>
    </submittedName>
</protein>